<name>A0A484N4Z0_9ASTE</name>
<evidence type="ECO:0000313" key="2">
    <source>
        <dbReference type="Proteomes" id="UP000595140"/>
    </source>
</evidence>
<proteinExistence type="predicted"/>
<evidence type="ECO:0000313" key="1">
    <source>
        <dbReference type="EMBL" id="VFQ95899.1"/>
    </source>
</evidence>
<dbReference type="PANTHER" id="PTHR46148:SF44">
    <property type="entry name" value="GAG-POL POLYPROTEIN"/>
    <property type="match status" value="1"/>
</dbReference>
<accession>A0A484N4Z0</accession>
<dbReference type="OrthoDB" id="1726844at2759"/>
<dbReference type="PANTHER" id="PTHR46148">
    <property type="entry name" value="CHROMO DOMAIN-CONTAINING PROTEIN"/>
    <property type="match status" value="1"/>
</dbReference>
<protein>
    <recommendedName>
        <fullName evidence="3">Reverse transcriptase domain-containing protein</fullName>
    </recommendedName>
</protein>
<sequence length="94" mass="10753">MLRRYQSDLSHVLPADTVTLDENLTYADEPIETLARETRQLRSKVIPLVKVLWKKSPRRRGDLGNRGIYMFPISTSLKRPMIRLDEPGAYLGGA</sequence>
<keyword evidence="2" id="KW-1185">Reference proteome</keyword>
<reference evidence="1 2" key="1">
    <citation type="submission" date="2018-04" db="EMBL/GenBank/DDBJ databases">
        <authorList>
            <person name="Vogel A."/>
        </authorList>
    </citation>
    <scope>NUCLEOTIDE SEQUENCE [LARGE SCALE GENOMIC DNA]</scope>
</reference>
<evidence type="ECO:0008006" key="3">
    <source>
        <dbReference type="Google" id="ProtNLM"/>
    </source>
</evidence>
<dbReference type="Proteomes" id="UP000595140">
    <property type="component" value="Unassembled WGS sequence"/>
</dbReference>
<dbReference type="AlphaFoldDB" id="A0A484N4Z0"/>
<organism evidence="1 2">
    <name type="scientific">Cuscuta campestris</name>
    <dbReference type="NCBI Taxonomy" id="132261"/>
    <lineage>
        <taxon>Eukaryota</taxon>
        <taxon>Viridiplantae</taxon>
        <taxon>Streptophyta</taxon>
        <taxon>Embryophyta</taxon>
        <taxon>Tracheophyta</taxon>
        <taxon>Spermatophyta</taxon>
        <taxon>Magnoliopsida</taxon>
        <taxon>eudicotyledons</taxon>
        <taxon>Gunneridae</taxon>
        <taxon>Pentapetalae</taxon>
        <taxon>asterids</taxon>
        <taxon>lamiids</taxon>
        <taxon>Solanales</taxon>
        <taxon>Convolvulaceae</taxon>
        <taxon>Cuscuteae</taxon>
        <taxon>Cuscuta</taxon>
        <taxon>Cuscuta subgen. Grammica</taxon>
        <taxon>Cuscuta sect. Cleistogrammica</taxon>
    </lineage>
</organism>
<gene>
    <name evidence="1" type="ORF">CCAM_LOCUS37675</name>
</gene>
<dbReference type="EMBL" id="OOIL02005823">
    <property type="protein sequence ID" value="VFQ95899.1"/>
    <property type="molecule type" value="Genomic_DNA"/>
</dbReference>